<evidence type="ECO:0000256" key="3">
    <source>
        <dbReference type="ARBA" id="ARBA00023125"/>
    </source>
</evidence>
<dbReference type="PROSITE" id="PS50931">
    <property type="entry name" value="HTH_LYSR"/>
    <property type="match status" value="1"/>
</dbReference>
<gene>
    <name evidence="6" type="ORF">LPT13_03510</name>
</gene>
<evidence type="ECO:0000256" key="1">
    <source>
        <dbReference type="ARBA" id="ARBA00009437"/>
    </source>
</evidence>
<accession>A0ABS9WEY6</accession>
<reference evidence="6" key="1">
    <citation type="submission" date="2021-11" db="EMBL/GenBank/DDBJ databases">
        <title>A Novel Adlercreutzia Species, isolated from a Allomyrina dichotoma larva feces.</title>
        <authorList>
            <person name="Suh M.K."/>
        </authorList>
    </citation>
    <scope>NUCLEOTIDE SEQUENCE</scope>
    <source>
        <strain evidence="6">JBNU-10</strain>
    </source>
</reference>
<keyword evidence="3" id="KW-0238">DNA-binding</keyword>
<dbReference type="InterPro" id="IPR036388">
    <property type="entry name" value="WH-like_DNA-bd_sf"/>
</dbReference>
<dbReference type="Gene3D" id="3.40.190.10">
    <property type="entry name" value="Periplasmic binding protein-like II"/>
    <property type="match status" value="2"/>
</dbReference>
<proteinExistence type="inferred from homology"/>
<dbReference type="Pfam" id="PF00126">
    <property type="entry name" value="HTH_1"/>
    <property type="match status" value="1"/>
</dbReference>
<sequence>MRGRGMRVETLRYFLAIAECGSYSLASRRLYVSQQGLGKSIRAFERDLGVPLFEKTGRKVHLTEAGKRLVPLAQDYLALDRDIRDAMRKLAPDRPEEAVTLWTTSFTSSVVFNYMKSDLESWGLRHAVLVERDRADVLQALRSPAGPCRLALVALPSDEAAALAADPALDFEPLISADLGVIGTSALLSPRLRGIAAADVAQLPIASYSERMLDDLVARLFAAIPLRNEIQHTTNLPMIEELVAAGRAVTFWDSFSAFLGAETDPRIFVPIKDGPSFIVGAADNPAKLDDGERRYLRQLAACITTTCAPYRARHPLP</sequence>
<dbReference type="PANTHER" id="PTHR30346:SF0">
    <property type="entry name" value="HCA OPERON TRANSCRIPTIONAL ACTIVATOR HCAR"/>
    <property type="match status" value="1"/>
</dbReference>
<keyword evidence="2" id="KW-0805">Transcription regulation</keyword>
<comment type="caution">
    <text evidence="6">The sequence shown here is derived from an EMBL/GenBank/DDBJ whole genome shotgun (WGS) entry which is preliminary data.</text>
</comment>
<evidence type="ECO:0000313" key="7">
    <source>
        <dbReference type="Proteomes" id="UP001430755"/>
    </source>
</evidence>
<evidence type="ECO:0000259" key="5">
    <source>
        <dbReference type="PROSITE" id="PS50931"/>
    </source>
</evidence>
<name>A0ABS9WEY6_9ACTN</name>
<comment type="similarity">
    <text evidence="1">Belongs to the LysR transcriptional regulatory family.</text>
</comment>
<organism evidence="6 7">
    <name type="scientific">Adlercreutzia faecimuris</name>
    <dbReference type="NCBI Taxonomy" id="2897341"/>
    <lineage>
        <taxon>Bacteria</taxon>
        <taxon>Bacillati</taxon>
        <taxon>Actinomycetota</taxon>
        <taxon>Coriobacteriia</taxon>
        <taxon>Eggerthellales</taxon>
        <taxon>Eggerthellaceae</taxon>
        <taxon>Adlercreutzia</taxon>
    </lineage>
</organism>
<dbReference type="SUPFAM" id="SSF53850">
    <property type="entry name" value="Periplasmic binding protein-like II"/>
    <property type="match status" value="1"/>
</dbReference>
<keyword evidence="7" id="KW-1185">Reference proteome</keyword>
<evidence type="ECO:0000256" key="2">
    <source>
        <dbReference type="ARBA" id="ARBA00023015"/>
    </source>
</evidence>
<keyword evidence="4" id="KW-0804">Transcription</keyword>
<dbReference type="InterPro" id="IPR036390">
    <property type="entry name" value="WH_DNA-bd_sf"/>
</dbReference>
<dbReference type="RefSeq" id="WP_242163569.1">
    <property type="nucleotide sequence ID" value="NZ_JAJMLW010000001.1"/>
</dbReference>
<dbReference type="Gene3D" id="1.10.10.10">
    <property type="entry name" value="Winged helix-like DNA-binding domain superfamily/Winged helix DNA-binding domain"/>
    <property type="match status" value="1"/>
</dbReference>
<dbReference type="PANTHER" id="PTHR30346">
    <property type="entry name" value="TRANSCRIPTIONAL DUAL REGULATOR HCAR-RELATED"/>
    <property type="match status" value="1"/>
</dbReference>
<feature type="domain" description="HTH lysR-type" evidence="5">
    <location>
        <begin position="6"/>
        <end position="63"/>
    </location>
</feature>
<dbReference type="SUPFAM" id="SSF46785">
    <property type="entry name" value="Winged helix' DNA-binding domain"/>
    <property type="match status" value="1"/>
</dbReference>
<dbReference type="Proteomes" id="UP001430755">
    <property type="component" value="Unassembled WGS sequence"/>
</dbReference>
<dbReference type="EMBL" id="JAJMLW010000001">
    <property type="protein sequence ID" value="MCI2241420.1"/>
    <property type="molecule type" value="Genomic_DNA"/>
</dbReference>
<protein>
    <submittedName>
        <fullName evidence="6">LysR family transcriptional regulator</fullName>
    </submittedName>
</protein>
<evidence type="ECO:0000256" key="4">
    <source>
        <dbReference type="ARBA" id="ARBA00023163"/>
    </source>
</evidence>
<evidence type="ECO:0000313" key="6">
    <source>
        <dbReference type="EMBL" id="MCI2241420.1"/>
    </source>
</evidence>
<dbReference type="InterPro" id="IPR000847">
    <property type="entry name" value="LysR_HTH_N"/>
</dbReference>